<reference evidence="1 2" key="1">
    <citation type="journal article" date="2011" name="Proc. Natl. Acad. Sci. U.S.A.">
        <title>Niche of harmful alga Aureococcus anophagefferens revealed through ecogenomics.</title>
        <authorList>
            <person name="Gobler C.J."/>
            <person name="Berry D.L."/>
            <person name="Dyhrman S.T."/>
            <person name="Wilhelm S.W."/>
            <person name="Salamov A."/>
            <person name="Lobanov A.V."/>
            <person name="Zhang Y."/>
            <person name="Collier J.L."/>
            <person name="Wurch L.L."/>
            <person name="Kustka A.B."/>
            <person name="Dill B.D."/>
            <person name="Shah M."/>
            <person name="VerBerkmoes N.C."/>
            <person name="Kuo A."/>
            <person name="Terry A."/>
            <person name="Pangilinan J."/>
            <person name="Lindquist E.A."/>
            <person name="Lucas S."/>
            <person name="Paulsen I.T."/>
            <person name="Hattenrath-Lehmann T.K."/>
            <person name="Talmage S.C."/>
            <person name="Walker E.A."/>
            <person name="Koch F."/>
            <person name="Burson A.M."/>
            <person name="Marcoval M.A."/>
            <person name="Tang Y.Z."/>
            <person name="Lecleir G.R."/>
            <person name="Coyne K.J."/>
            <person name="Berg G.M."/>
            <person name="Bertrand E.M."/>
            <person name="Saito M.A."/>
            <person name="Gladyshev V.N."/>
            <person name="Grigoriev I.V."/>
        </authorList>
    </citation>
    <scope>NUCLEOTIDE SEQUENCE [LARGE SCALE GENOMIC DNA]</scope>
    <source>
        <strain evidence="2">CCMP 1984</strain>
    </source>
</reference>
<keyword evidence="2" id="KW-1185">Reference proteome</keyword>
<proteinExistence type="predicted"/>
<dbReference type="GeneID" id="20225111"/>
<dbReference type="OrthoDB" id="10590066at2759"/>
<protein>
    <submittedName>
        <fullName evidence="1">Uncharacterized protein</fullName>
    </submittedName>
</protein>
<dbReference type="InParanoid" id="F0YCH3"/>
<name>F0YCH3_AURAN</name>
<gene>
    <name evidence="1" type="ORF">AURANDRAFT_64991</name>
</gene>
<evidence type="ECO:0000313" key="2">
    <source>
        <dbReference type="Proteomes" id="UP000002729"/>
    </source>
</evidence>
<dbReference type="AlphaFoldDB" id="F0YCH3"/>
<dbReference type="RefSeq" id="XP_009037929.1">
    <property type="nucleotide sequence ID" value="XM_009039681.1"/>
</dbReference>
<dbReference type="KEGG" id="aaf:AURANDRAFT_64991"/>
<dbReference type="Proteomes" id="UP000002729">
    <property type="component" value="Unassembled WGS sequence"/>
</dbReference>
<dbReference type="EMBL" id="GL833131">
    <property type="protein sequence ID" value="EGB07297.1"/>
    <property type="molecule type" value="Genomic_DNA"/>
</dbReference>
<sequence>MRKAPYFLDCKSEAPDATCWMRLVWKENNRPEKIEKSYASIIDVWNAYYSAYLDWRGSADAASYFYFSRHARAGRFTEPDIAGHCAHANATLLGVLQYTCP</sequence>
<organism evidence="2">
    <name type="scientific">Aureococcus anophagefferens</name>
    <name type="common">Harmful bloom alga</name>
    <dbReference type="NCBI Taxonomy" id="44056"/>
    <lineage>
        <taxon>Eukaryota</taxon>
        <taxon>Sar</taxon>
        <taxon>Stramenopiles</taxon>
        <taxon>Ochrophyta</taxon>
        <taxon>Pelagophyceae</taxon>
        <taxon>Pelagomonadales</taxon>
        <taxon>Pelagomonadaceae</taxon>
        <taxon>Aureococcus</taxon>
    </lineage>
</organism>
<evidence type="ECO:0000313" key="1">
    <source>
        <dbReference type="EMBL" id="EGB07297.1"/>
    </source>
</evidence>
<accession>F0YCH3</accession>